<dbReference type="PANTHER" id="PTHR22870:SF360">
    <property type="entry name" value="ULTRAVIOLET-B RECEPTOR UVR8"/>
    <property type="match status" value="1"/>
</dbReference>
<dbReference type="PRINTS" id="PR00633">
    <property type="entry name" value="RCCNDNSATION"/>
</dbReference>
<dbReference type="SUPFAM" id="SSF50985">
    <property type="entry name" value="RCC1/BLIP-II"/>
    <property type="match status" value="2"/>
</dbReference>
<name>A0A540MSD1_MALBA</name>
<dbReference type="STRING" id="106549.A0A540MSD1"/>
<sequence>MAEEGAGAGAGGSEVVLSAPPTPIRRVLLISAGASHSVALLSENVFCSWGRGEDGQLGHGDAEDRLLPTHLSALDGHEIVSITCGADHTIAYSNSRSEVYSWGWGDFGRLGHGNSSDLFTPQPIKALHGIKIRQIACGDSHCLAVTMEGEVQSWGRNQNGQLGLGTTEDSLVPQKIQAFQGLSVKMVAAGAEHTAAVTEDGSLYGWGWGRYGNLGLGDRNDRMVPERVSMVNISTGNLVLEGEGEAKAFTSEKMVMVACGWRHTISVSSSGRLYTYGWSKYGQLGHGDFEDHLVPHKLEALSDKFICETAGGWRHTMALTSDGILYGWGWNKFGQVGVGDNIDHCSPVQVEFPNEQKVVKISCGWRHTLAVTERQNVFSWGRGTNGQLGHGECVDRNVPKIIESLSVDGSAGQQIESSKVDPSTGKTWVSPSVRYAVVPDETVRGQASTSVGGNGNDASVPESDVKRTRF</sequence>
<dbReference type="InterPro" id="IPR000408">
    <property type="entry name" value="Reg_chr_condens"/>
</dbReference>
<feature type="repeat" description="RCC1" evidence="2">
    <location>
        <begin position="323"/>
        <end position="374"/>
    </location>
</feature>
<dbReference type="PROSITE" id="PS50012">
    <property type="entry name" value="RCC1_3"/>
    <property type="match status" value="7"/>
</dbReference>
<dbReference type="AlphaFoldDB" id="A0A540MSD1"/>
<keyword evidence="6" id="KW-1185">Reference proteome</keyword>
<evidence type="ECO:0000256" key="3">
    <source>
        <dbReference type="SAM" id="MobiDB-lite"/>
    </source>
</evidence>
<dbReference type="Gene3D" id="2.130.10.30">
    <property type="entry name" value="Regulator of chromosome condensation 1/beta-lactamase-inhibitor protein II"/>
    <property type="match status" value="1"/>
</dbReference>
<dbReference type="Pfam" id="PF25390">
    <property type="entry name" value="WD40_RLD"/>
    <property type="match status" value="1"/>
</dbReference>
<feature type="domain" description="RCC1-like" evidence="4">
    <location>
        <begin position="131"/>
        <end position="414"/>
    </location>
</feature>
<feature type="region of interest" description="Disordered" evidence="3">
    <location>
        <begin position="440"/>
        <end position="470"/>
    </location>
</feature>
<proteinExistence type="predicted"/>
<keyword evidence="1" id="KW-0677">Repeat</keyword>
<dbReference type="InterPro" id="IPR058923">
    <property type="entry name" value="RCC1-like_dom"/>
</dbReference>
<dbReference type="InterPro" id="IPR051210">
    <property type="entry name" value="Ub_ligase/GEF_domain"/>
</dbReference>
<evidence type="ECO:0000259" key="4">
    <source>
        <dbReference type="Pfam" id="PF25390"/>
    </source>
</evidence>
<gene>
    <name evidence="5" type="ORF">C1H46_012745</name>
</gene>
<dbReference type="EMBL" id="VIEB01000190">
    <property type="protein sequence ID" value="TQE01681.1"/>
    <property type="molecule type" value="Genomic_DNA"/>
</dbReference>
<feature type="repeat" description="RCC1" evidence="2">
    <location>
        <begin position="201"/>
        <end position="270"/>
    </location>
</feature>
<feature type="repeat" description="RCC1" evidence="2">
    <location>
        <begin position="375"/>
        <end position="423"/>
    </location>
</feature>
<dbReference type="Pfam" id="PF00415">
    <property type="entry name" value="RCC1"/>
    <property type="match status" value="1"/>
</dbReference>
<accession>A0A540MSD1</accession>
<evidence type="ECO:0000256" key="1">
    <source>
        <dbReference type="ARBA" id="ARBA00022737"/>
    </source>
</evidence>
<reference evidence="5 6" key="1">
    <citation type="journal article" date="2019" name="G3 (Bethesda)">
        <title>Sequencing of a Wild Apple (Malus baccata) Genome Unravels the Differences Between Cultivated and Wild Apple Species Regarding Disease Resistance and Cold Tolerance.</title>
        <authorList>
            <person name="Chen X."/>
        </authorList>
    </citation>
    <scope>NUCLEOTIDE SEQUENCE [LARGE SCALE GENOMIC DNA]</scope>
    <source>
        <strain evidence="6">cv. Shandingzi</strain>
        <tissue evidence="5">Leaves</tissue>
    </source>
</reference>
<organism evidence="5 6">
    <name type="scientific">Malus baccata</name>
    <name type="common">Siberian crab apple</name>
    <name type="synonym">Pyrus baccata</name>
    <dbReference type="NCBI Taxonomy" id="106549"/>
    <lineage>
        <taxon>Eukaryota</taxon>
        <taxon>Viridiplantae</taxon>
        <taxon>Streptophyta</taxon>
        <taxon>Embryophyta</taxon>
        <taxon>Tracheophyta</taxon>
        <taxon>Spermatophyta</taxon>
        <taxon>Magnoliopsida</taxon>
        <taxon>eudicotyledons</taxon>
        <taxon>Gunneridae</taxon>
        <taxon>Pentapetalae</taxon>
        <taxon>rosids</taxon>
        <taxon>fabids</taxon>
        <taxon>Rosales</taxon>
        <taxon>Rosaceae</taxon>
        <taxon>Amygdaloideae</taxon>
        <taxon>Maleae</taxon>
        <taxon>Malus</taxon>
    </lineage>
</organism>
<feature type="repeat" description="RCC1" evidence="2">
    <location>
        <begin position="44"/>
        <end position="95"/>
    </location>
</feature>
<dbReference type="InterPro" id="IPR009091">
    <property type="entry name" value="RCC1/BLIP-II"/>
</dbReference>
<evidence type="ECO:0000313" key="6">
    <source>
        <dbReference type="Proteomes" id="UP000315295"/>
    </source>
</evidence>
<comment type="caution">
    <text evidence="5">The sequence shown here is derived from an EMBL/GenBank/DDBJ whole genome shotgun (WGS) entry which is preliminary data.</text>
</comment>
<feature type="repeat" description="RCC1" evidence="2">
    <location>
        <begin position="149"/>
        <end position="200"/>
    </location>
</feature>
<dbReference type="PANTHER" id="PTHR22870">
    <property type="entry name" value="REGULATOR OF CHROMOSOME CONDENSATION"/>
    <property type="match status" value="1"/>
</dbReference>
<dbReference type="PROSITE" id="PS00626">
    <property type="entry name" value="RCC1_2"/>
    <property type="match status" value="4"/>
</dbReference>
<evidence type="ECO:0000256" key="2">
    <source>
        <dbReference type="PROSITE-ProRule" id="PRU00235"/>
    </source>
</evidence>
<protein>
    <recommendedName>
        <fullName evidence="4">RCC1-like domain-containing protein</fullName>
    </recommendedName>
</protein>
<feature type="repeat" description="RCC1" evidence="2">
    <location>
        <begin position="271"/>
        <end position="322"/>
    </location>
</feature>
<dbReference type="Proteomes" id="UP000315295">
    <property type="component" value="Unassembled WGS sequence"/>
</dbReference>
<evidence type="ECO:0000313" key="5">
    <source>
        <dbReference type="EMBL" id="TQE01681.1"/>
    </source>
</evidence>
<feature type="repeat" description="RCC1" evidence="2">
    <location>
        <begin position="97"/>
        <end position="148"/>
    </location>
</feature>